<protein>
    <submittedName>
        <fullName evidence="1">Uncharacterized protein</fullName>
    </submittedName>
</protein>
<dbReference type="Proteomes" id="UP000800097">
    <property type="component" value="Unassembled WGS sequence"/>
</dbReference>
<sequence>MLGSSHLLVALRRVEESLGYQSYLGRVTVSSTVADRDASSQLSAERAPNGNQQTETWPVTTNLFGRASRMYRYIVPSPDSDVSEHTLLLRVTLILSAILRRPSEQCPCLMQRLLWCAHADPGSSHHQQGNPRDDQHEQWLPAASAALRGGWPALPFLRCSHARRVQWWLRSECF</sequence>
<evidence type="ECO:0000313" key="2">
    <source>
        <dbReference type="Proteomes" id="UP000800097"/>
    </source>
</evidence>
<evidence type="ECO:0000313" key="1">
    <source>
        <dbReference type="EMBL" id="KAF2280622.1"/>
    </source>
</evidence>
<dbReference type="AlphaFoldDB" id="A0A6A6JVJ4"/>
<proteinExistence type="predicted"/>
<accession>A0A6A6JVJ4</accession>
<gene>
    <name evidence="1" type="ORF">EI97DRAFT_3251</name>
</gene>
<name>A0A6A6JVJ4_WESOR</name>
<dbReference type="GeneID" id="54547896"/>
<reference evidence="1" key="1">
    <citation type="journal article" date="2020" name="Stud. Mycol.">
        <title>101 Dothideomycetes genomes: a test case for predicting lifestyles and emergence of pathogens.</title>
        <authorList>
            <person name="Haridas S."/>
            <person name="Albert R."/>
            <person name="Binder M."/>
            <person name="Bloem J."/>
            <person name="Labutti K."/>
            <person name="Salamov A."/>
            <person name="Andreopoulos B."/>
            <person name="Baker S."/>
            <person name="Barry K."/>
            <person name="Bills G."/>
            <person name="Bluhm B."/>
            <person name="Cannon C."/>
            <person name="Castanera R."/>
            <person name="Culley D."/>
            <person name="Daum C."/>
            <person name="Ezra D."/>
            <person name="Gonzalez J."/>
            <person name="Henrissat B."/>
            <person name="Kuo A."/>
            <person name="Liang C."/>
            <person name="Lipzen A."/>
            <person name="Lutzoni F."/>
            <person name="Magnuson J."/>
            <person name="Mondo S."/>
            <person name="Nolan M."/>
            <person name="Ohm R."/>
            <person name="Pangilinan J."/>
            <person name="Park H.-J."/>
            <person name="Ramirez L."/>
            <person name="Alfaro M."/>
            <person name="Sun H."/>
            <person name="Tritt A."/>
            <person name="Yoshinaga Y."/>
            <person name="Zwiers L.-H."/>
            <person name="Turgeon B."/>
            <person name="Goodwin S."/>
            <person name="Spatafora J."/>
            <person name="Crous P."/>
            <person name="Grigoriev I."/>
        </authorList>
    </citation>
    <scope>NUCLEOTIDE SEQUENCE</scope>
    <source>
        <strain evidence="1">CBS 379.55</strain>
    </source>
</reference>
<dbReference type="RefSeq" id="XP_033658160.1">
    <property type="nucleotide sequence ID" value="XM_033794721.1"/>
</dbReference>
<dbReference type="EMBL" id="ML986484">
    <property type="protein sequence ID" value="KAF2280622.1"/>
    <property type="molecule type" value="Genomic_DNA"/>
</dbReference>
<keyword evidence="2" id="KW-1185">Reference proteome</keyword>
<organism evidence="1 2">
    <name type="scientific">Westerdykella ornata</name>
    <dbReference type="NCBI Taxonomy" id="318751"/>
    <lineage>
        <taxon>Eukaryota</taxon>
        <taxon>Fungi</taxon>
        <taxon>Dikarya</taxon>
        <taxon>Ascomycota</taxon>
        <taxon>Pezizomycotina</taxon>
        <taxon>Dothideomycetes</taxon>
        <taxon>Pleosporomycetidae</taxon>
        <taxon>Pleosporales</taxon>
        <taxon>Sporormiaceae</taxon>
        <taxon>Westerdykella</taxon>
    </lineage>
</organism>